<gene>
    <name evidence="1" type="ORF">DPM35_21595</name>
</gene>
<name>A0A330GM27_9HYPH</name>
<reference evidence="2" key="1">
    <citation type="submission" date="2018-06" db="EMBL/GenBank/DDBJ databases">
        <authorList>
            <person name="Helene L.C."/>
            <person name="Dall'Agnol R."/>
            <person name="Delamuta J.R."/>
            <person name="Hungria M."/>
        </authorList>
    </citation>
    <scope>NUCLEOTIDE SEQUENCE [LARGE SCALE GENOMIC DNA]</scope>
    <source>
        <strain evidence="2">CNPSo 3140</strain>
    </source>
</reference>
<comment type="caution">
    <text evidence="1">The sequence shown here is derived from an EMBL/GenBank/DDBJ whole genome shotgun (WGS) entry which is preliminary data.</text>
</comment>
<evidence type="ECO:0000313" key="1">
    <source>
        <dbReference type="EMBL" id="RAZ74332.1"/>
    </source>
</evidence>
<dbReference type="PANTHER" id="PTHR36439:SF1">
    <property type="entry name" value="DUF1697 DOMAIN-CONTAINING PROTEIN"/>
    <property type="match status" value="1"/>
</dbReference>
<dbReference type="InterPro" id="IPR012545">
    <property type="entry name" value="DUF1697"/>
</dbReference>
<dbReference type="RefSeq" id="WP_112129271.1">
    <property type="nucleotide sequence ID" value="NZ_QMBQ01000006.1"/>
</dbReference>
<accession>A0A330GM27</accession>
<evidence type="ECO:0000313" key="2">
    <source>
        <dbReference type="Proteomes" id="UP000251956"/>
    </source>
</evidence>
<dbReference type="Proteomes" id="UP000251956">
    <property type="component" value="Unassembled WGS sequence"/>
</dbReference>
<dbReference type="PANTHER" id="PTHR36439">
    <property type="entry name" value="BLL4334 PROTEIN"/>
    <property type="match status" value="1"/>
</dbReference>
<organism evidence="1 2">
    <name type="scientific">Mesorhizobium atlanticum</name>
    <dbReference type="NCBI Taxonomy" id="2233532"/>
    <lineage>
        <taxon>Bacteria</taxon>
        <taxon>Pseudomonadati</taxon>
        <taxon>Pseudomonadota</taxon>
        <taxon>Alphaproteobacteria</taxon>
        <taxon>Hyphomicrobiales</taxon>
        <taxon>Phyllobacteriaceae</taxon>
        <taxon>Mesorhizobium</taxon>
    </lineage>
</organism>
<dbReference type="PIRSF" id="PIRSF008502">
    <property type="entry name" value="UCP008502"/>
    <property type="match status" value="1"/>
</dbReference>
<dbReference type="Gene3D" id="3.30.70.1280">
    <property type="entry name" value="SP0830-like domains"/>
    <property type="match status" value="1"/>
</dbReference>
<evidence type="ECO:0008006" key="3">
    <source>
        <dbReference type="Google" id="ProtNLM"/>
    </source>
</evidence>
<reference evidence="1 2" key="2">
    <citation type="submission" date="2018-07" db="EMBL/GenBank/DDBJ databases">
        <title>Diversity of Mesorhizobium strains in Brazil.</title>
        <authorList>
            <person name="Helene L.C.F."/>
            <person name="Dall'Agnol R."/>
            <person name="Delamuta J.R.M."/>
            <person name="Hungria M."/>
        </authorList>
    </citation>
    <scope>NUCLEOTIDE SEQUENCE [LARGE SCALE GENOMIC DNA]</scope>
    <source>
        <strain evidence="1 2">CNPSo 3140</strain>
    </source>
</reference>
<keyword evidence="2" id="KW-1185">Reference proteome</keyword>
<dbReference type="SUPFAM" id="SSF160379">
    <property type="entry name" value="SP0830-like"/>
    <property type="match status" value="1"/>
</dbReference>
<dbReference type="OrthoDB" id="9806494at2"/>
<proteinExistence type="predicted"/>
<dbReference type="EMBL" id="QMBQ01000006">
    <property type="protein sequence ID" value="RAZ74332.1"/>
    <property type="molecule type" value="Genomic_DNA"/>
</dbReference>
<dbReference type="Pfam" id="PF08002">
    <property type="entry name" value="DUF1697"/>
    <property type="match status" value="1"/>
</dbReference>
<sequence>MQTYVALLYSIGLGDGRRLVMSDFKAMAEDLGFNNVRTLVSTGNLVFEARAGEISKLERRLEKAFEKTFGRHVDIIVRRAEDWLKLAASNPFPAESAEAGDQVAIRVMRQPVADEALSGLQTRAADDEKVLLVDGDIWLVFSRQRPSSRLLAAANHKRLGIGTSRNWNTVRRLAEMVGGAFPSPPVGEDGREAAG</sequence>
<dbReference type="AlphaFoldDB" id="A0A330GM27"/>
<protein>
    <recommendedName>
        <fullName evidence="3">DUF1697 domain-containing protein</fullName>
    </recommendedName>
</protein>